<protein>
    <submittedName>
        <fullName evidence="1">Uncharacterized protein</fullName>
    </submittedName>
</protein>
<name>M0KN84_9EURY</name>
<evidence type="ECO:0000313" key="2">
    <source>
        <dbReference type="Proteomes" id="UP000011623"/>
    </source>
</evidence>
<reference evidence="1 2" key="1">
    <citation type="journal article" date="2014" name="PLoS Genet.">
        <title>Phylogenetically driven sequencing of extremely halophilic archaea reveals strategies for static and dynamic osmo-response.</title>
        <authorList>
            <person name="Becker E.A."/>
            <person name="Seitzer P.M."/>
            <person name="Tritt A."/>
            <person name="Larsen D."/>
            <person name="Krusor M."/>
            <person name="Yao A.I."/>
            <person name="Wu D."/>
            <person name="Madern D."/>
            <person name="Eisen J.A."/>
            <person name="Darling A.E."/>
            <person name="Facciotti M.T."/>
        </authorList>
    </citation>
    <scope>NUCLEOTIDE SEQUENCE [LARGE SCALE GENOMIC DNA]</scope>
    <source>
        <strain evidence="1 2">JCM 13557</strain>
    </source>
</reference>
<organism evidence="1 2">
    <name type="scientific">Haloarcula amylolytica JCM 13557</name>
    <dbReference type="NCBI Taxonomy" id="1227452"/>
    <lineage>
        <taxon>Archaea</taxon>
        <taxon>Methanobacteriati</taxon>
        <taxon>Methanobacteriota</taxon>
        <taxon>Stenosarchaea group</taxon>
        <taxon>Halobacteria</taxon>
        <taxon>Halobacteriales</taxon>
        <taxon>Haloarculaceae</taxon>
        <taxon>Haloarcula</taxon>
    </lineage>
</organism>
<keyword evidence="2" id="KW-1185">Reference proteome</keyword>
<dbReference type="AlphaFoldDB" id="M0KN84"/>
<sequence>MWLVVLVERVVDALFEDFLRVLWPVWTLWSWFRVRETEFPKESTEVVWAVGNAKFLLKKMLNLL</sequence>
<dbReference type="PATRIC" id="fig|1227452.3.peg.1263"/>
<dbReference type="Proteomes" id="UP000011623">
    <property type="component" value="Unassembled WGS sequence"/>
</dbReference>
<accession>M0KN84</accession>
<evidence type="ECO:0000313" key="1">
    <source>
        <dbReference type="EMBL" id="EMA22626.1"/>
    </source>
</evidence>
<gene>
    <name evidence="1" type="ORF">C442_06361</name>
</gene>
<comment type="caution">
    <text evidence="1">The sequence shown here is derived from an EMBL/GenBank/DDBJ whole genome shotgun (WGS) entry which is preliminary data.</text>
</comment>
<dbReference type="EMBL" id="AOLW01000015">
    <property type="protein sequence ID" value="EMA22626.1"/>
    <property type="molecule type" value="Genomic_DNA"/>
</dbReference>
<proteinExistence type="predicted"/>